<protein>
    <recommendedName>
        <fullName evidence="5">UspA domain-containing protein</fullName>
    </recommendedName>
</protein>
<name>A0A6S6SB56_9GAMM</name>
<dbReference type="InterPro" id="IPR006015">
    <property type="entry name" value="Universal_stress_UspA"/>
</dbReference>
<evidence type="ECO:0000259" key="5">
    <source>
        <dbReference type="Pfam" id="PF00582"/>
    </source>
</evidence>
<reference evidence="6" key="1">
    <citation type="submission" date="2020-01" db="EMBL/GenBank/DDBJ databases">
        <authorList>
            <person name="Meier V. D."/>
            <person name="Meier V D."/>
        </authorList>
    </citation>
    <scope>NUCLEOTIDE SEQUENCE</scope>
    <source>
        <strain evidence="6">HLG_WM_MAG_07</strain>
    </source>
</reference>
<dbReference type="SUPFAM" id="SSF52402">
    <property type="entry name" value="Adenine nucleotide alpha hydrolases-like"/>
    <property type="match status" value="2"/>
</dbReference>
<comment type="similarity">
    <text evidence="2">Belongs to the universal stress protein A family.</text>
</comment>
<dbReference type="PANTHER" id="PTHR47892:SF1">
    <property type="entry name" value="UNIVERSAL STRESS PROTEIN E"/>
    <property type="match status" value="1"/>
</dbReference>
<evidence type="ECO:0000256" key="3">
    <source>
        <dbReference type="ARBA" id="ARBA00022490"/>
    </source>
</evidence>
<sequence length="301" mass="33239">MGYTMIQYFKNILVAIDFKETEQAEIDHAMNLAKLHSSKVTFMSVIPNLRSDAHLEISAMSPEERLELQLSKRLERLEGVAACVRDEGIEVECIATSGKTSSLEIIKQVIRGEHDLLMIAERDSGSLKNKLIGSTARQLLRKTPCPVWAVHPDHSGSYKHVMATIDVTNHEDINNQSLNEAIIADAVAIATADHSKLSVLSIPPNESQKPTQFATIKSCLVDNEIDIDDEHIILEIGDVATVITENTKKHDVDLLVMGMLSHSGIKGFFIGNTVEKVMDDVECSILTVKPKEFVSPVTLDD</sequence>
<proteinExistence type="inferred from homology"/>
<evidence type="ECO:0000256" key="1">
    <source>
        <dbReference type="ARBA" id="ARBA00004496"/>
    </source>
</evidence>
<gene>
    <name evidence="6" type="ORF">HELGO_WM10901</name>
</gene>
<accession>A0A6S6SB56</accession>
<feature type="domain" description="UspA" evidence="5">
    <location>
        <begin position="9"/>
        <end position="151"/>
    </location>
</feature>
<comment type="function">
    <text evidence="4">Required for resistance to DNA-damaging agents.</text>
</comment>
<evidence type="ECO:0000256" key="2">
    <source>
        <dbReference type="ARBA" id="ARBA00008791"/>
    </source>
</evidence>
<dbReference type="Gene3D" id="3.40.50.12370">
    <property type="match status" value="1"/>
</dbReference>
<evidence type="ECO:0000313" key="6">
    <source>
        <dbReference type="EMBL" id="CAA6802334.1"/>
    </source>
</evidence>
<comment type="subcellular location">
    <subcellularLocation>
        <location evidence="1">Cytoplasm</location>
    </subcellularLocation>
</comment>
<dbReference type="EMBL" id="CACVAY010000012">
    <property type="protein sequence ID" value="CAA6802334.1"/>
    <property type="molecule type" value="Genomic_DNA"/>
</dbReference>
<evidence type="ECO:0000256" key="4">
    <source>
        <dbReference type="ARBA" id="ARBA00037131"/>
    </source>
</evidence>
<dbReference type="InterPro" id="IPR006016">
    <property type="entry name" value="UspA"/>
</dbReference>
<dbReference type="PRINTS" id="PR01438">
    <property type="entry name" value="UNVRSLSTRESS"/>
</dbReference>
<dbReference type="PANTHER" id="PTHR47892">
    <property type="entry name" value="UNIVERSAL STRESS PROTEIN E"/>
    <property type="match status" value="1"/>
</dbReference>
<keyword evidence="3" id="KW-0963">Cytoplasm</keyword>
<dbReference type="GO" id="GO:0005737">
    <property type="term" value="C:cytoplasm"/>
    <property type="evidence" value="ECO:0007669"/>
    <property type="project" value="UniProtKB-SubCell"/>
</dbReference>
<dbReference type="AlphaFoldDB" id="A0A6S6SB56"/>
<feature type="domain" description="UspA" evidence="5">
    <location>
        <begin position="223"/>
        <end position="289"/>
    </location>
</feature>
<dbReference type="CDD" id="cd00293">
    <property type="entry name" value="USP-like"/>
    <property type="match status" value="1"/>
</dbReference>
<dbReference type="Pfam" id="PF00582">
    <property type="entry name" value="Usp"/>
    <property type="match status" value="2"/>
</dbReference>
<organism evidence="6">
    <name type="scientific">uncultured Thiotrichaceae bacterium</name>
    <dbReference type="NCBI Taxonomy" id="298394"/>
    <lineage>
        <taxon>Bacteria</taxon>
        <taxon>Pseudomonadati</taxon>
        <taxon>Pseudomonadota</taxon>
        <taxon>Gammaproteobacteria</taxon>
        <taxon>Thiotrichales</taxon>
        <taxon>Thiotrichaceae</taxon>
        <taxon>environmental samples</taxon>
    </lineage>
</organism>